<keyword evidence="3" id="KW-1185">Reference proteome</keyword>
<organism evidence="2 3">
    <name type="scientific">Callithrix jacchus</name>
    <name type="common">White-tufted-ear marmoset</name>
    <name type="synonym">Simia Jacchus</name>
    <dbReference type="NCBI Taxonomy" id="9483"/>
    <lineage>
        <taxon>Eukaryota</taxon>
        <taxon>Metazoa</taxon>
        <taxon>Chordata</taxon>
        <taxon>Craniata</taxon>
        <taxon>Vertebrata</taxon>
        <taxon>Euteleostomi</taxon>
        <taxon>Mammalia</taxon>
        <taxon>Eutheria</taxon>
        <taxon>Euarchontoglires</taxon>
        <taxon>Primates</taxon>
        <taxon>Haplorrhini</taxon>
        <taxon>Platyrrhini</taxon>
        <taxon>Cebidae</taxon>
        <taxon>Callitrichinae</taxon>
        <taxon>Callithrix</taxon>
        <taxon>Callithrix</taxon>
    </lineage>
</organism>
<dbReference type="GeneTree" id="ENSGT00940000166898"/>
<dbReference type="PANTHER" id="PTHR12138">
    <property type="entry name" value="PRIMATE-EXPANDED PROTEIN FAMILY"/>
    <property type="match status" value="1"/>
</dbReference>
<proteinExistence type="predicted"/>
<evidence type="ECO:0008006" key="4">
    <source>
        <dbReference type="Google" id="ProtNLM"/>
    </source>
</evidence>
<feature type="signal peptide" evidence="1">
    <location>
        <begin position="1"/>
        <end position="21"/>
    </location>
</feature>
<dbReference type="Ensembl" id="ENSCJAT00000142589.1">
    <property type="protein sequence ID" value="ENSCJAP00000093172.1"/>
    <property type="gene ID" value="ENSCJAG00000083294.1"/>
</dbReference>
<dbReference type="PANTHER" id="PTHR12138:SF162">
    <property type="entry name" value="CHROMOSOME UNDETERMINED SCAFFOLD_275, WHOLE GENOME SHOTGUN SEQUENCE"/>
    <property type="match status" value="1"/>
</dbReference>
<accession>A0A8I3WYB0</accession>
<evidence type="ECO:0000256" key="1">
    <source>
        <dbReference type="SAM" id="SignalP"/>
    </source>
</evidence>
<reference evidence="2" key="2">
    <citation type="submission" date="2025-08" db="UniProtKB">
        <authorList>
            <consortium name="Ensembl"/>
        </authorList>
    </citation>
    <scope>IDENTIFICATION</scope>
</reference>
<dbReference type="AlphaFoldDB" id="A0A8I3WYB0"/>
<reference evidence="2" key="3">
    <citation type="submission" date="2025-09" db="UniProtKB">
        <authorList>
            <consortium name="Ensembl"/>
        </authorList>
    </citation>
    <scope>IDENTIFICATION</scope>
</reference>
<keyword evidence="1" id="KW-0732">Signal</keyword>
<dbReference type="Proteomes" id="UP000008225">
    <property type="component" value="Chromosome X"/>
</dbReference>
<feature type="chain" id="PRO_5035234096" description="Secreted protein" evidence="1">
    <location>
        <begin position="22"/>
        <end position="78"/>
    </location>
</feature>
<sequence length="78" mass="8496">RNPTTYFILFYSILFLRQSLALSPRLECSGTISAHCNLCLLGSSNSPASASRVAGITGMRHRAQLIFCIFSRDGVSPC</sequence>
<dbReference type="PRINTS" id="PR02045">
    <property type="entry name" value="F138DOMAIN"/>
</dbReference>
<reference evidence="2 3" key="1">
    <citation type="submission" date="2009-03" db="EMBL/GenBank/DDBJ databases">
        <authorList>
            <person name="Warren W."/>
            <person name="Ye L."/>
            <person name="Minx P."/>
            <person name="Worley K."/>
            <person name="Gibbs R."/>
            <person name="Wilson R.K."/>
        </authorList>
    </citation>
    <scope>NUCLEOTIDE SEQUENCE [LARGE SCALE GENOMIC DNA]</scope>
</reference>
<name>A0A8I3WYB0_CALJA</name>
<evidence type="ECO:0000313" key="3">
    <source>
        <dbReference type="Proteomes" id="UP000008225"/>
    </source>
</evidence>
<evidence type="ECO:0000313" key="2">
    <source>
        <dbReference type="Ensembl" id="ENSCJAP00000093172.1"/>
    </source>
</evidence>
<protein>
    <recommendedName>
        <fullName evidence="4">Secreted protein</fullName>
    </recommendedName>
</protein>
<dbReference type="OMA" id="HTQLFCI"/>